<organism evidence="1">
    <name type="scientific">marine metagenome</name>
    <dbReference type="NCBI Taxonomy" id="408172"/>
    <lineage>
        <taxon>unclassified sequences</taxon>
        <taxon>metagenomes</taxon>
        <taxon>ecological metagenomes</taxon>
    </lineage>
</organism>
<protein>
    <submittedName>
        <fullName evidence="1">Uncharacterized protein</fullName>
    </submittedName>
</protein>
<gene>
    <name evidence="1" type="ORF">METZ01_LOCUS334292</name>
</gene>
<proteinExistence type="predicted"/>
<reference evidence="1" key="1">
    <citation type="submission" date="2018-05" db="EMBL/GenBank/DDBJ databases">
        <authorList>
            <person name="Lanie J.A."/>
            <person name="Ng W.-L."/>
            <person name="Kazmierczak K.M."/>
            <person name="Andrzejewski T.M."/>
            <person name="Davidsen T.M."/>
            <person name="Wayne K.J."/>
            <person name="Tettelin H."/>
            <person name="Glass J.I."/>
            <person name="Rusch D."/>
            <person name="Podicherti R."/>
            <person name="Tsui H.-C.T."/>
            <person name="Winkler M.E."/>
        </authorList>
    </citation>
    <scope>NUCLEOTIDE SEQUENCE</scope>
</reference>
<accession>A0A382Q953</accession>
<dbReference type="EMBL" id="UINC01112465">
    <property type="protein sequence ID" value="SVC81438.1"/>
    <property type="molecule type" value="Genomic_DNA"/>
</dbReference>
<dbReference type="AlphaFoldDB" id="A0A382Q953"/>
<evidence type="ECO:0000313" key="1">
    <source>
        <dbReference type="EMBL" id="SVC81438.1"/>
    </source>
</evidence>
<sequence length="37" mass="4245">MLNLIRSKQKIAVKHSQNDTVLDVEDKILIFLPVILV</sequence>
<name>A0A382Q953_9ZZZZ</name>